<dbReference type="InterPro" id="IPR031165">
    <property type="entry name" value="GNAT_YJDJ"/>
</dbReference>
<dbReference type="OrthoDB" id="9793389at2"/>
<dbReference type="PANTHER" id="PTHR31435:SF10">
    <property type="entry name" value="BSR4717 PROTEIN"/>
    <property type="match status" value="1"/>
</dbReference>
<reference evidence="3" key="1">
    <citation type="submission" date="2015-01" db="EMBL/GenBank/DDBJ databases">
        <title>Flavisolibacter sp./LCS9/ whole genome sequencing.</title>
        <authorList>
            <person name="Kim M.K."/>
            <person name="Srinivasan S."/>
            <person name="Lee J.-J."/>
        </authorList>
    </citation>
    <scope>NUCLEOTIDE SEQUENCE [LARGE SCALE GENOMIC DNA]</scope>
    <source>
        <strain evidence="3">LCS9</strain>
    </source>
</reference>
<dbReference type="STRING" id="1492898.SY85_04325"/>
<dbReference type="AlphaFoldDB" id="A0A172TS62"/>
<dbReference type="SUPFAM" id="SSF55729">
    <property type="entry name" value="Acyl-CoA N-acyltransferases (Nat)"/>
    <property type="match status" value="1"/>
</dbReference>
<evidence type="ECO:0000313" key="3">
    <source>
        <dbReference type="Proteomes" id="UP000077177"/>
    </source>
</evidence>
<dbReference type="EMBL" id="CP011390">
    <property type="protein sequence ID" value="ANE49832.1"/>
    <property type="molecule type" value="Genomic_DNA"/>
</dbReference>
<dbReference type="RefSeq" id="WP_066401972.1">
    <property type="nucleotide sequence ID" value="NZ_CP011390.1"/>
</dbReference>
<evidence type="ECO:0000259" key="1">
    <source>
        <dbReference type="PROSITE" id="PS51729"/>
    </source>
</evidence>
<accession>A0A172TS62</accession>
<dbReference type="KEGG" id="fla:SY85_04325"/>
<dbReference type="PANTHER" id="PTHR31435">
    <property type="entry name" value="PROTEIN NATD1"/>
    <property type="match status" value="1"/>
</dbReference>
<feature type="domain" description="N-acetyltransferase" evidence="1">
    <location>
        <begin position="6"/>
        <end position="94"/>
    </location>
</feature>
<dbReference type="InterPro" id="IPR016181">
    <property type="entry name" value="Acyl_CoA_acyltransferase"/>
</dbReference>
<organism evidence="2 3">
    <name type="scientific">Flavisolibacter tropicus</name>
    <dbReference type="NCBI Taxonomy" id="1492898"/>
    <lineage>
        <taxon>Bacteria</taxon>
        <taxon>Pseudomonadati</taxon>
        <taxon>Bacteroidota</taxon>
        <taxon>Chitinophagia</taxon>
        <taxon>Chitinophagales</taxon>
        <taxon>Chitinophagaceae</taxon>
        <taxon>Flavisolibacter</taxon>
    </lineage>
</organism>
<protein>
    <recommendedName>
        <fullName evidence="1">N-acetyltransferase domain-containing protein</fullName>
    </recommendedName>
</protein>
<keyword evidence="3" id="KW-1185">Reference proteome</keyword>
<dbReference type="Proteomes" id="UP000077177">
    <property type="component" value="Chromosome"/>
</dbReference>
<name>A0A172TS62_9BACT</name>
<dbReference type="Pfam" id="PF14542">
    <property type="entry name" value="Acetyltransf_CG"/>
    <property type="match status" value="1"/>
</dbReference>
<proteinExistence type="predicted"/>
<dbReference type="InterPro" id="IPR045057">
    <property type="entry name" value="Gcn5-rel_NAT"/>
</dbReference>
<sequence>MLIQHKQDGHKGIYYIEEDGNVLAEIIYSSADNDQLLIIEHTEVYDELRGTNVGYELVHKLVEQARMHGQKIAPVCPFAKAIIDKKPDFQDILSE</sequence>
<reference evidence="2 3" key="2">
    <citation type="journal article" date="2016" name="Int. J. Syst. Evol. Microbiol.">
        <title>Flavisolibacter tropicus sp. nov., isolated from tropical soil.</title>
        <authorList>
            <person name="Lee J.J."/>
            <person name="Kang M.S."/>
            <person name="Kim G.S."/>
            <person name="Lee C.S."/>
            <person name="Lim S."/>
            <person name="Lee J."/>
            <person name="Roh S.H."/>
            <person name="Kang H."/>
            <person name="Ha J.M."/>
            <person name="Bae S."/>
            <person name="Jung H.Y."/>
            <person name="Kim M.K."/>
        </authorList>
    </citation>
    <scope>NUCLEOTIDE SEQUENCE [LARGE SCALE GENOMIC DNA]</scope>
    <source>
        <strain evidence="2 3">LCS9</strain>
    </source>
</reference>
<gene>
    <name evidence="2" type="ORF">SY85_04325</name>
</gene>
<dbReference type="Gene3D" id="3.40.630.30">
    <property type="match status" value="1"/>
</dbReference>
<evidence type="ECO:0000313" key="2">
    <source>
        <dbReference type="EMBL" id="ANE49832.1"/>
    </source>
</evidence>
<dbReference type="PROSITE" id="PS51729">
    <property type="entry name" value="GNAT_YJDJ"/>
    <property type="match status" value="1"/>
</dbReference>